<sequence length="130" mass="14549">MNESLHYEKNISLIQRFIHAFEKESTEDLLKLVSDQVTLYSDGGGKVKAATRPIISSAKVLAFLYGINSKMPSDFRSLLESANGQPCIVNNAGNTLRSTISFYIFDDMIHEIYLTINPEKLPKTLTGSLY</sequence>
<dbReference type="InterPro" id="IPR032710">
    <property type="entry name" value="NTF2-like_dom_sf"/>
</dbReference>
<comment type="caution">
    <text evidence="1">The sequence shown here is derived from an EMBL/GenBank/DDBJ whole genome shotgun (WGS) entry which is preliminary data.</text>
</comment>
<dbReference type="RefSeq" id="WP_390250315.1">
    <property type="nucleotide sequence ID" value="NZ_JBHSDT010000004.1"/>
</dbReference>
<dbReference type="InterPro" id="IPR052704">
    <property type="entry name" value="ECF_Sigma-70_Domain"/>
</dbReference>
<reference evidence="2" key="1">
    <citation type="journal article" date="2019" name="Int. J. Syst. Evol. Microbiol.">
        <title>The Global Catalogue of Microorganisms (GCM) 10K type strain sequencing project: providing services to taxonomists for standard genome sequencing and annotation.</title>
        <authorList>
            <consortium name="The Broad Institute Genomics Platform"/>
            <consortium name="The Broad Institute Genome Sequencing Center for Infectious Disease"/>
            <person name="Wu L."/>
            <person name="Ma J."/>
        </authorList>
    </citation>
    <scope>NUCLEOTIDE SEQUENCE [LARGE SCALE GENOMIC DNA]</scope>
    <source>
        <strain evidence="2">CCUG 37865</strain>
    </source>
</reference>
<dbReference type="PANTHER" id="PTHR30173:SF36">
    <property type="entry name" value="ECF RNA POLYMERASE SIGMA FACTOR SIGJ"/>
    <property type="match status" value="1"/>
</dbReference>
<dbReference type="SUPFAM" id="SSF54427">
    <property type="entry name" value="NTF2-like"/>
    <property type="match status" value="1"/>
</dbReference>
<evidence type="ECO:0000313" key="1">
    <source>
        <dbReference type="EMBL" id="MFC4402584.1"/>
    </source>
</evidence>
<evidence type="ECO:0000313" key="2">
    <source>
        <dbReference type="Proteomes" id="UP001595882"/>
    </source>
</evidence>
<proteinExistence type="predicted"/>
<dbReference type="Proteomes" id="UP001595882">
    <property type="component" value="Unassembled WGS sequence"/>
</dbReference>
<name>A0ABV8WUD7_9BACI</name>
<keyword evidence="2" id="KW-1185">Reference proteome</keyword>
<protein>
    <submittedName>
        <fullName evidence="1">Uncharacterized protein</fullName>
    </submittedName>
</protein>
<gene>
    <name evidence="1" type="ORF">ACFOY7_05815</name>
</gene>
<dbReference type="EMBL" id="JBHSDT010000004">
    <property type="protein sequence ID" value="MFC4402584.1"/>
    <property type="molecule type" value="Genomic_DNA"/>
</dbReference>
<dbReference type="PANTHER" id="PTHR30173">
    <property type="entry name" value="SIGMA 19 FACTOR"/>
    <property type="match status" value="1"/>
</dbReference>
<accession>A0ABV8WUD7</accession>
<organism evidence="1 2">
    <name type="scientific">Gracilibacillus xinjiangensis</name>
    <dbReference type="NCBI Taxonomy" id="1193282"/>
    <lineage>
        <taxon>Bacteria</taxon>
        <taxon>Bacillati</taxon>
        <taxon>Bacillota</taxon>
        <taxon>Bacilli</taxon>
        <taxon>Bacillales</taxon>
        <taxon>Bacillaceae</taxon>
        <taxon>Gracilibacillus</taxon>
    </lineage>
</organism>